<dbReference type="Proteomes" id="UP000663720">
    <property type="component" value="Chromosome"/>
</dbReference>
<protein>
    <submittedName>
        <fullName evidence="2">Uncharacterized protein</fullName>
    </submittedName>
</protein>
<accession>A0A975GFG9</accession>
<feature type="compositionally biased region" description="Basic residues" evidence="1">
    <location>
        <begin position="1"/>
        <end position="10"/>
    </location>
</feature>
<sequence>MLIKNKRKQGAKNGKNRDGDETRRTAKIYAGKGLIHVS</sequence>
<feature type="compositionally biased region" description="Basic and acidic residues" evidence="1">
    <location>
        <begin position="15"/>
        <end position="24"/>
    </location>
</feature>
<reference evidence="2" key="1">
    <citation type="journal article" date="2021" name="Microb. Physiol.">
        <title>Proteogenomic Insights into the Physiology of Marine, Sulfate-Reducing, Filamentous Desulfonema limicola and Desulfonema magnum.</title>
        <authorList>
            <person name="Schnaars V."/>
            <person name="Wohlbrand L."/>
            <person name="Scheve S."/>
            <person name="Hinrichs C."/>
            <person name="Reinhardt R."/>
            <person name="Rabus R."/>
        </authorList>
    </citation>
    <scope>NUCLEOTIDE SEQUENCE</scope>
    <source>
        <strain evidence="2">5ac10</strain>
    </source>
</reference>
<evidence type="ECO:0000313" key="2">
    <source>
        <dbReference type="EMBL" id="QTA79228.1"/>
    </source>
</evidence>
<organism evidence="2 3">
    <name type="scientific">Desulfonema limicola</name>
    <dbReference type="NCBI Taxonomy" id="45656"/>
    <lineage>
        <taxon>Bacteria</taxon>
        <taxon>Pseudomonadati</taxon>
        <taxon>Thermodesulfobacteriota</taxon>
        <taxon>Desulfobacteria</taxon>
        <taxon>Desulfobacterales</taxon>
        <taxon>Desulfococcaceae</taxon>
        <taxon>Desulfonema</taxon>
    </lineage>
</organism>
<evidence type="ECO:0000256" key="1">
    <source>
        <dbReference type="SAM" id="MobiDB-lite"/>
    </source>
</evidence>
<feature type="region of interest" description="Disordered" evidence="1">
    <location>
        <begin position="1"/>
        <end position="25"/>
    </location>
</feature>
<dbReference type="AlphaFoldDB" id="A0A975GFG9"/>
<proteinExistence type="predicted"/>
<keyword evidence="3" id="KW-1185">Reference proteome</keyword>
<gene>
    <name evidence="2" type="ORF">dnl_14840</name>
</gene>
<evidence type="ECO:0000313" key="3">
    <source>
        <dbReference type="Proteomes" id="UP000663720"/>
    </source>
</evidence>
<dbReference type="KEGG" id="dli:dnl_14840"/>
<dbReference type="EMBL" id="CP061799">
    <property type="protein sequence ID" value="QTA79228.1"/>
    <property type="molecule type" value="Genomic_DNA"/>
</dbReference>
<name>A0A975GFG9_9BACT</name>